<evidence type="ECO:0000256" key="3">
    <source>
        <dbReference type="ARBA" id="ARBA00022777"/>
    </source>
</evidence>
<feature type="domain" description="Protein kinase" evidence="10">
    <location>
        <begin position="1"/>
        <end position="293"/>
    </location>
</feature>
<evidence type="ECO:0000313" key="11">
    <source>
        <dbReference type="EMBL" id="KAJ8975286.1"/>
    </source>
</evidence>
<dbReference type="PANTHER" id="PTHR48013">
    <property type="entry name" value="DUAL SPECIFICITY MITOGEN-ACTIVATED PROTEIN KINASE KINASE 5-RELATED"/>
    <property type="match status" value="1"/>
</dbReference>
<dbReference type="PROSITE" id="PS50011">
    <property type="entry name" value="PROTEIN_KINASE_DOM"/>
    <property type="match status" value="1"/>
</dbReference>
<accession>A0ABQ9JAS3</accession>
<dbReference type="InterPro" id="IPR008271">
    <property type="entry name" value="Ser/Thr_kinase_AS"/>
</dbReference>
<evidence type="ECO:0000256" key="5">
    <source>
        <dbReference type="ARBA" id="ARBA00038035"/>
    </source>
</evidence>
<evidence type="ECO:0000256" key="6">
    <source>
        <dbReference type="ARBA" id="ARBA00038999"/>
    </source>
</evidence>
<evidence type="ECO:0000256" key="8">
    <source>
        <dbReference type="ARBA" id="ARBA00049299"/>
    </source>
</evidence>
<organism evidence="11 12">
    <name type="scientific">Molorchus minor</name>
    <dbReference type="NCBI Taxonomy" id="1323400"/>
    <lineage>
        <taxon>Eukaryota</taxon>
        <taxon>Metazoa</taxon>
        <taxon>Ecdysozoa</taxon>
        <taxon>Arthropoda</taxon>
        <taxon>Hexapoda</taxon>
        <taxon>Insecta</taxon>
        <taxon>Pterygota</taxon>
        <taxon>Neoptera</taxon>
        <taxon>Endopterygota</taxon>
        <taxon>Coleoptera</taxon>
        <taxon>Polyphaga</taxon>
        <taxon>Cucujiformia</taxon>
        <taxon>Chrysomeloidea</taxon>
        <taxon>Cerambycidae</taxon>
        <taxon>Lamiinae</taxon>
        <taxon>Monochamini</taxon>
        <taxon>Molorchus</taxon>
    </lineage>
</organism>
<reference evidence="11" key="1">
    <citation type="journal article" date="2023" name="Insect Mol. Biol.">
        <title>Genome sequencing provides insights into the evolution of gene families encoding plant cell wall-degrading enzymes in longhorned beetles.</title>
        <authorList>
            <person name="Shin N.R."/>
            <person name="Okamura Y."/>
            <person name="Kirsch R."/>
            <person name="Pauchet Y."/>
        </authorList>
    </citation>
    <scope>NUCLEOTIDE SEQUENCE</scope>
    <source>
        <strain evidence="11">MMC_N1</strain>
    </source>
</reference>
<dbReference type="EC" id="2.7.12.2" evidence="6"/>
<evidence type="ECO:0000256" key="1">
    <source>
        <dbReference type="ARBA" id="ARBA00022679"/>
    </source>
</evidence>
<evidence type="ECO:0000256" key="2">
    <source>
        <dbReference type="ARBA" id="ARBA00022741"/>
    </source>
</evidence>
<evidence type="ECO:0000256" key="7">
    <source>
        <dbReference type="ARBA" id="ARBA00049014"/>
    </source>
</evidence>
<comment type="catalytic activity">
    <reaction evidence="9">
        <text>L-tyrosyl-[protein] + ATP = O-phospho-L-tyrosyl-[protein] + ADP + H(+)</text>
        <dbReference type="Rhea" id="RHEA:10596"/>
        <dbReference type="Rhea" id="RHEA-COMP:10136"/>
        <dbReference type="Rhea" id="RHEA-COMP:20101"/>
        <dbReference type="ChEBI" id="CHEBI:15378"/>
        <dbReference type="ChEBI" id="CHEBI:30616"/>
        <dbReference type="ChEBI" id="CHEBI:46858"/>
        <dbReference type="ChEBI" id="CHEBI:61978"/>
        <dbReference type="ChEBI" id="CHEBI:456216"/>
        <dbReference type="EC" id="2.7.12.2"/>
    </reaction>
</comment>
<comment type="caution">
    <text evidence="11">The sequence shown here is derived from an EMBL/GenBank/DDBJ whole genome shotgun (WGS) entry which is preliminary data.</text>
</comment>
<comment type="similarity">
    <text evidence="5">Belongs to the protein kinase superfamily. STE Ser/Thr protein kinase family. MAP kinase kinase subfamily.</text>
</comment>
<dbReference type="PROSITE" id="PS00108">
    <property type="entry name" value="PROTEIN_KINASE_ST"/>
    <property type="match status" value="1"/>
</dbReference>
<evidence type="ECO:0000256" key="9">
    <source>
        <dbReference type="ARBA" id="ARBA00051693"/>
    </source>
</evidence>
<dbReference type="EMBL" id="JAPWTJ010000848">
    <property type="protein sequence ID" value="KAJ8975286.1"/>
    <property type="molecule type" value="Genomic_DNA"/>
</dbReference>
<evidence type="ECO:0000256" key="4">
    <source>
        <dbReference type="ARBA" id="ARBA00022840"/>
    </source>
</evidence>
<comment type="catalytic activity">
    <reaction evidence="7">
        <text>L-seryl-[protein] + ATP = O-phospho-L-seryl-[protein] + ADP + H(+)</text>
        <dbReference type="Rhea" id="RHEA:17989"/>
        <dbReference type="Rhea" id="RHEA-COMP:9863"/>
        <dbReference type="Rhea" id="RHEA-COMP:11604"/>
        <dbReference type="ChEBI" id="CHEBI:15378"/>
        <dbReference type="ChEBI" id="CHEBI:29999"/>
        <dbReference type="ChEBI" id="CHEBI:30616"/>
        <dbReference type="ChEBI" id="CHEBI:83421"/>
        <dbReference type="ChEBI" id="CHEBI:456216"/>
        <dbReference type="EC" id="2.7.12.2"/>
    </reaction>
</comment>
<keyword evidence="12" id="KW-1185">Reference proteome</keyword>
<dbReference type="SMART" id="SM00220">
    <property type="entry name" value="S_TKc"/>
    <property type="match status" value="1"/>
</dbReference>
<dbReference type="InterPro" id="IPR000719">
    <property type="entry name" value="Prot_kinase_dom"/>
</dbReference>
<dbReference type="Pfam" id="PF00069">
    <property type="entry name" value="Pkinase"/>
    <property type="match status" value="1"/>
</dbReference>
<keyword evidence="3" id="KW-0418">Kinase</keyword>
<dbReference type="SUPFAM" id="SSF56112">
    <property type="entry name" value="Protein kinase-like (PK-like)"/>
    <property type="match status" value="1"/>
</dbReference>
<comment type="catalytic activity">
    <reaction evidence="8">
        <text>L-threonyl-[protein] + ATP = O-phospho-L-threonyl-[protein] + ADP + H(+)</text>
        <dbReference type="Rhea" id="RHEA:46608"/>
        <dbReference type="Rhea" id="RHEA-COMP:11060"/>
        <dbReference type="Rhea" id="RHEA-COMP:11605"/>
        <dbReference type="ChEBI" id="CHEBI:15378"/>
        <dbReference type="ChEBI" id="CHEBI:30013"/>
        <dbReference type="ChEBI" id="CHEBI:30616"/>
        <dbReference type="ChEBI" id="CHEBI:61977"/>
        <dbReference type="ChEBI" id="CHEBI:456216"/>
        <dbReference type="EC" id="2.7.12.2"/>
    </reaction>
</comment>
<dbReference type="Proteomes" id="UP001162164">
    <property type="component" value="Unassembled WGS sequence"/>
</dbReference>
<proteinExistence type="inferred from homology"/>
<dbReference type="InterPro" id="IPR011009">
    <property type="entry name" value="Kinase-like_dom_sf"/>
</dbReference>
<keyword evidence="4" id="KW-0067">ATP-binding</keyword>
<sequence>MEGPKTPINRVKSVQDVCIPASPFMKKIGFGTGVAVYEMKRSPITNQSNSPWAVKKVLSKNKSNPEAFVKDIDGRHILAMEECSNCLGDLIEECTEPFPSKTITKVTFDVSKALEYLHNHSLLMHCDVKSYNILIKGDFNVCKLCDFGVCLPVTKTGELNEEKAGSEAEYIGTAAWSAPEILKFPQEITTKADIYAFGLVIWEMIALMPPADEEFVNSFNNLSFDEEVSEDSLDLSATGKTRKRPPLPDFDLTDDYNLILEVFFICTEDDKSKRPTAKDLTAILTHINKHSQLK</sequence>
<protein>
    <recommendedName>
        <fullName evidence="6">mitogen-activated protein kinase kinase</fullName>
        <ecNumber evidence="6">2.7.12.2</ecNumber>
    </recommendedName>
</protein>
<evidence type="ECO:0000259" key="10">
    <source>
        <dbReference type="PROSITE" id="PS50011"/>
    </source>
</evidence>
<evidence type="ECO:0000313" key="12">
    <source>
        <dbReference type="Proteomes" id="UP001162164"/>
    </source>
</evidence>
<keyword evidence="1" id="KW-0808">Transferase</keyword>
<dbReference type="Gene3D" id="1.10.510.10">
    <property type="entry name" value="Transferase(Phosphotransferase) domain 1"/>
    <property type="match status" value="1"/>
</dbReference>
<name>A0ABQ9JAS3_9CUCU</name>
<keyword evidence="2" id="KW-0547">Nucleotide-binding</keyword>
<dbReference type="PANTHER" id="PTHR48013:SF9">
    <property type="entry name" value="DUAL SPECIFICITY MITOGEN-ACTIVATED PROTEIN KINASE KINASE 5"/>
    <property type="match status" value="1"/>
</dbReference>
<gene>
    <name evidence="11" type="ORF">NQ317_004422</name>
</gene>